<accession>A0A7J5U2T7</accession>
<evidence type="ECO:0000313" key="3">
    <source>
        <dbReference type="Proteomes" id="UP000488299"/>
    </source>
</evidence>
<comment type="caution">
    <text evidence="2">The sequence shown here is derived from an EMBL/GenBank/DDBJ whole genome shotgun (WGS) entry which is preliminary data.</text>
</comment>
<feature type="transmembrane region" description="Helical" evidence="1">
    <location>
        <begin position="12"/>
        <end position="32"/>
    </location>
</feature>
<reference evidence="2 3" key="1">
    <citation type="submission" date="2019-10" db="EMBL/GenBank/DDBJ databases">
        <title>Rudanella paleaurantiibacter sp. nov., isolated from sludge.</title>
        <authorList>
            <person name="Xu S.Q."/>
        </authorList>
    </citation>
    <scope>NUCLEOTIDE SEQUENCE [LARGE SCALE GENOMIC DNA]</scope>
    <source>
        <strain evidence="2 3">HX-22-17</strain>
    </source>
</reference>
<gene>
    <name evidence="2" type="ORF">F5984_07275</name>
</gene>
<dbReference type="InterPro" id="IPR005325">
    <property type="entry name" value="DUF308_memb"/>
</dbReference>
<name>A0A7J5U2T7_9BACT</name>
<sequence>METTRSAQRWWLLSARGVIYVLIGVFMFVFSANYSAQSASIIGVLAVVAGILGFIFAFTNERSDRNNIWGIMHGVADIGFGIALFVYSSGTIKGFVDVLGFWAMMYAFLQSVQAMYVFMSARGATVTNYPAKYIHFANVLVSGGLAFTILMRPRGFDDSLGMVGIFPIILGALIVALSFQLKAQAERY</sequence>
<feature type="transmembrane region" description="Helical" evidence="1">
    <location>
        <begin position="68"/>
        <end position="87"/>
    </location>
</feature>
<dbReference type="GO" id="GO:0005886">
    <property type="term" value="C:plasma membrane"/>
    <property type="evidence" value="ECO:0007669"/>
    <property type="project" value="TreeGrafter"/>
</dbReference>
<keyword evidence="3" id="KW-1185">Reference proteome</keyword>
<evidence type="ECO:0000256" key="1">
    <source>
        <dbReference type="SAM" id="Phobius"/>
    </source>
</evidence>
<dbReference type="AlphaFoldDB" id="A0A7J5U2T7"/>
<organism evidence="2 3">
    <name type="scientific">Rudanella paleaurantiibacter</name>
    <dbReference type="NCBI Taxonomy" id="2614655"/>
    <lineage>
        <taxon>Bacteria</taxon>
        <taxon>Pseudomonadati</taxon>
        <taxon>Bacteroidota</taxon>
        <taxon>Cytophagia</taxon>
        <taxon>Cytophagales</taxon>
        <taxon>Cytophagaceae</taxon>
        <taxon>Rudanella</taxon>
    </lineage>
</organism>
<dbReference type="EMBL" id="WELI01000002">
    <property type="protein sequence ID" value="KAB7732010.1"/>
    <property type="molecule type" value="Genomic_DNA"/>
</dbReference>
<feature type="transmembrane region" description="Helical" evidence="1">
    <location>
        <begin position="38"/>
        <end position="56"/>
    </location>
</feature>
<feature type="transmembrane region" description="Helical" evidence="1">
    <location>
        <begin position="133"/>
        <end position="153"/>
    </location>
</feature>
<dbReference type="InterPro" id="IPR052712">
    <property type="entry name" value="Acid_resist_chaperone_HdeD"/>
</dbReference>
<keyword evidence="1" id="KW-0472">Membrane</keyword>
<proteinExistence type="predicted"/>
<feature type="transmembrane region" description="Helical" evidence="1">
    <location>
        <begin position="99"/>
        <end position="121"/>
    </location>
</feature>
<keyword evidence="1" id="KW-1133">Transmembrane helix</keyword>
<dbReference type="PANTHER" id="PTHR34989:SF1">
    <property type="entry name" value="PROTEIN HDED"/>
    <property type="match status" value="1"/>
</dbReference>
<protein>
    <recommendedName>
        <fullName evidence="4">DUF308 domain-containing protein</fullName>
    </recommendedName>
</protein>
<feature type="transmembrane region" description="Helical" evidence="1">
    <location>
        <begin position="159"/>
        <end position="179"/>
    </location>
</feature>
<evidence type="ECO:0000313" key="2">
    <source>
        <dbReference type="EMBL" id="KAB7732010.1"/>
    </source>
</evidence>
<dbReference type="RefSeq" id="WP_152123585.1">
    <property type="nucleotide sequence ID" value="NZ_WELI01000002.1"/>
</dbReference>
<dbReference type="Pfam" id="PF03729">
    <property type="entry name" value="DUF308"/>
    <property type="match status" value="1"/>
</dbReference>
<evidence type="ECO:0008006" key="4">
    <source>
        <dbReference type="Google" id="ProtNLM"/>
    </source>
</evidence>
<keyword evidence="1" id="KW-0812">Transmembrane</keyword>
<dbReference type="Proteomes" id="UP000488299">
    <property type="component" value="Unassembled WGS sequence"/>
</dbReference>
<dbReference type="PANTHER" id="PTHR34989">
    <property type="entry name" value="PROTEIN HDED"/>
    <property type="match status" value="1"/>
</dbReference>